<dbReference type="GeneID" id="71980013"/>
<evidence type="ECO:0000256" key="1">
    <source>
        <dbReference type="ARBA" id="ARBA00004173"/>
    </source>
</evidence>
<dbReference type="PANTHER" id="PTHR11759">
    <property type="entry name" value="40S RIBOSOMAL PROTEIN S14/30S RIBOSOMAL PROTEIN S11"/>
    <property type="match status" value="1"/>
</dbReference>
<dbReference type="HAMAP" id="MF_01310">
    <property type="entry name" value="Ribosomal_uS11"/>
    <property type="match status" value="1"/>
</dbReference>
<name>A0A9Q8L8L9_PASFU</name>
<dbReference type="EMBL" id="CP090163">
    <property type="protein sequence ID" value="UJO12729.1"/>
    <property type="molecule type" value="Genomic_DNA"/>
</dbReference>
<organism evidence="9 10">
    <name type="scientific">Passalora fulva</name>
    <name type="common">Tomato leaf mold</name>
    <name type="synonym">Cladosporium fulvum</name>
    <dbReference type="NCBI Taxonomy" id="5499"/>
    <lineage>
        <taxon>Eukaryota</taxon>
        <taxon>Fungi</taxon>
        <taxon>Dikarya</taxon>
        <taxon>Ascomycota</taxon>
        <taxon>Pezizomycotina</taxon>
        <taxon>Dothideomycetes</taxon>
        <taxon>Dothideomycetidae</taxon>
        <taxon>Mycosphaerellales</taxon>
        <taxon>Mycosphaerellaceae</taxon>
        <taxon>Fulvia</taxon>
    </lineage>
</organism>
<comment type="similarity">
    <text evidence="2">Belongs to the universal ribosomal protein uS11 family.</text>
</comment>
<keyword evidence="5" id="KW-0687">Ribonucleoprotein</keyword>
<dbReference type="GO" id="GO:1990904">
    <property type="term" value="C:ribonucleoprotein complex"/>
    <property type="evidence" value="ECO:0007669"/>
    <property type="project" value="UniProtKB-KW"/>
</dbReference>
<comment type="subcellular location">
    <subcellularLocation>
        <location evidence="1">Mitochondrion</location>
    </subcellularLocation>
</comment>
<dbReference type="InterPro" id="IPR036967">
    <property type="entry name" value="Ribosomal_uS11_sf"/>
</dbReference>
<feature type="region of interest" description="Disordered" evidence="8">
    <location>
        <begin position="26"/>
        <end position="77"/>
    </location>
</feature>
<dbReference type="InterPro" id="IPR001971">
    <property type="entry name" value="Ribosomal_uS11"/>
</dbReference>
<evidence type="ECO:0000256" key="4">
    <source>
        <dbReference type="ARBA" id="ARBA00023128"/>
    </source>
</evidence>
<dbReference type="SUPFAM" id="SSF53137">
    <property type="entry name" value="Translational machinery components"/>
    <property type="match status" value="1"/>
</dbReference>
<keyword evidence="3 9" id="KW-0689">Ribosomal protein</keyword>
<comment type="function">
    <text evidence="6">Component of the mitochondrial ribosome (mitoribosome), a dedicated translation machinery responsible for the synthesis of mitochondrial genome-encoded proteins, including at least some of the essential transmembrane subunits of the mitochondrial respiratory chain. The mitoribosomes are attached to the mitochondrial inner membrane and translation products are cotranslationally integrated into the membrane.</text>
</comment>
<feature type="compositionally biased region" description="Polar residues" evidence="8">
    <location>
        <begin position="26"/>
        <end position="36"/>
    </location>
</feature>
<gene>
    <name evidence="9" type="ORF">CLAFUR5_00135</name>
</gene>
<evidence type="ECO:0000256" key="7">
    <source>
        <dbReference type="ARBA" id="ARBA00070326"/>
    </source>
</evidence>
<protein>
    <recommendedName>
        <fullName evidence="7">Small ribosomal subunit protein uS11m</fullName>
    </recommendedName>
</protein>
<evidence type="ECO:0000313" key="9">
    <source>
        <dbReference type="EMBL" id="UJO12729.1"/>
    </source>
</evidence>
<dbReference type="Proteomes" id="UP000756132">
    <property type="component" value="Chromosome 1"/>
</dbReference>
<evidence type="ECO:0000256" key="5">
    <source>
        <dbReference type="ARBA" id="ARBA00023274"/>
    </source>
</evidence>
<reference evidence="9" key="2">
    <citation type="journal article" date="2022" name="Microb. Genom.">
        <title>A chromosome-scale genome assembly of the tomato pathogen Cladosporium fulvum reveals a compartmentalized genome architecture and the presence of a dispensable chromosome.</title>
        <authorList>
            <person name="Zaccaron A.Z."/>
            <person name="Chen L.H."/>
            <person name="Samaras A."/>
            <person name="Stergiopoulos I."/>
        </authorList>
    </citation>
    <scope>NUCLEOTIDE SEQUENCE</scope>
    <source>
        <strain evidence="9">Race5_Kim</strain>
    </source>
</reference>
<evidence type="ECO:0000256" key="3">
    <source>
        <dbReference type="ARBA" id="ARBA00022980"/>
    </source>
</evidence>
<dbReference type="GO" id="GO:0005739">
    <property type="term" value="C:mitochondrion"/>
    <property type="evidence" value="ECO:0007669"/>
    <property type="project" value="UniProtKB-SubCell"/>
</dbReference>
<evidence type="ECO:0000256" key="6">
    <source>
        <dbReference type="ARBA" id="ARBA00037226"/>
    </source>
</evidence>
<proteinExistence type="inferred from homology"/>
<dbReference type="KEGG" id="ffu:CLAFUR5_00135"/>
<dbReference type="GO" id="GO:0006412">
    <property type="term" value="P:translation"/>
    <property type="evidence" value="ECO:0007669"/>
    <property type="project" value="InterPro"/>
</dbReference>
<dbReference type="GO" id="GO:0003735">
    <property type="term" value="F:structural constituent of ribosome"/>
    <property type="evidence" value="ECO:0007669"/>
    <property type="project" value="InterPro"/>
</dbReference>
<dbReference type="RefSeq" id="XP_047757095.1">
    <property type="nucleotide sequence ID" value="XM_047899283.1"/>
</dbReference>
<dbReference type="OMA" id="SSICHAC"/>
<dbReference type="GO" id="GO:0005840">
    <property type="term" value="C:ribosome"/>
    <property type="evidence" value="ECO:0007669"/>
    <property type="project" value="UniProtKB-KW"/>
</dbReference>
<dbReference type="FunFam" id="3.30.420.80:FF:000011">
    <property type="entry name" value="37S ribosomal protein S18, mitochondrial"/>
    <property type="match status" value="1"/>
</dbReference>
<keyword evidence="10" id="KW-1185">Reference proteome</keyword>
<keyword evidence="4" id="KW-0496">Mitochondrion</keyword>
<dbReference type="Gene3D" id="3.30.420.80">
    <property type="entry name" value="Ribosomal protein S11"/>
    <property type="match status" value="1"/>
</dbReference>
<feature type="compositionally biased region" description="Polar residues" evidence="8">
    <location>
        <begin position="46"/>
        <end position="56"/>
    </location>
</feature>
<accession>A0A9Q8L8L9</accession>
<evidence type="ECO:0000256" key="2">
    <source>
        <dbReference type="ARBA" id="ARBA00006194"/>
    </source>
</evidence>
<evidence type="ECO:0000313" key="10">
    <source>
        <dbReference type="Proteomes" id="UP000756132"/>
    </source>
</evidence>
<reference evidence="9" key="1">
    <citation type="submission" date="2021-12" db="EMBL/GenBank/DDBJ databases">
        <authorList>
            <person name="Zaccaron A."/>
            <person name="Stergiopoulos I."/>
        </authorList>
    </citation>
    <scope>NUCLEOTIDE SEQUENCE</scope>
    <source>
        <strain evidence="9">Race5_Kim</strain>
    </source>
</reference>
<sequence>MATIKAPRAFSSSICHACRQRLLPATQQRPFSSTPKTAAGDDALSGLNTLSNQLGRNNRPRGYTQTPGSPSDPWGGASLSSILDADAGSFLTSQFANNLNLNSAAIDLPHKLHVYATKHNTHITFVQPARPASQTASSGISGTSASASDLKKQIDVLISLSTGNLGFRKAGRGSYDAGYQLGAFVMKQIQEKGMLRDVHKLEVVLRGFGAGREAVSKILLGSEGAALRRRITSVVDATRLKQGGPRSKKPRRLG</sequence>
<dbReference type="OrthoDB" id="1654884at2759"/>
<dbReference type="AlphaFoldDB" id="A0A9Q8L8L9"/>
<evidence type="ECO:0000256" key="8">
    <source>
        <dbReference type="SAM" id="MobiDB-lite"/>
    </source>
</evidence>